<evidence type="ECO:0000313" key="2">
    <source>
        <dbReference type="Proteomes" id="UP000595814"/>
    </source>
</evidence>
<evidence type="ECO:0000313" key="1">
    <source>
        <dbReference type="EMBL" id="QQK08029.1"/>
    </source>
</evidence>
<dbReference type="EMBL" id="CP066744">
    <property type="protein sequence ID" value="QQK08029.1"/>
    <property type="molecule type" value="Genomic_DNA"/>
</dbReference>
<accession>A0AC61MVH0</accession>
<organism evidence="1 2">
    <name type="scientific">Miniphocaeibacter halophilus</name>
    <dbReference type="NCBI Taxonomy" id="2931922"/>
    <lineage>
        <taxon>Bacteria</taxon>
        <taxon>Bacillati</taxon>
        <taxon>Bacillota</taxon>
        <taxon>Tissierellia</taxon>
        <taxon>Tissierellales</taxon>
        <taxon>Peptoniphilaceae</taxon>
        <taxon>Miniphocaeibacter</taxon>
    </lineage>
</organism>
<keyword evidence="2" id="KW-1185">Reference proteome</keyword>
<sequence>MKLFAFDLDGTLLSDSKEITENSLKAIKRINQLGYKWVIVTGRNYDLVKPILEQYDLSCDLILNNGHQYIDSNHKEIKRIPIENETLKEALPILLKDTNHTTIFTNKEKYIFTDKESYFYEHIKILGTVNNNHYLNSTESIDYYKKMLLYNTKTLNLSDSLITKNIDVLKIDLANFDENKIQDSYLLLQDINNLGVHKTSDYSLEITEISSNKAVMLMDLVKEKDFSLENVYIFGDSMNDIELFETFPNSIAMGNANRKIKEKAKWITDTNNNDGIYKAIKNII</sequence>
<keyword evidence="1" id="KW-0378">Hydrolase</keyword>
<gene>
    <name evidence="1" type="ORF">JFY71_00380</name>
</gene>
<protein>
    <submittedName>
        <fullName evidence="1">Cof-type HAD-IIB family hydrolase</fullName>
    </submittedName>
</protein>
<dbReference type="Proteomes" id="UP000595814">
    <property type="component" value="Chromosome"/>
</dbReference>
<proteinExistence type="predicted"/>
<name>A0AC61MVH0_9FIRM</name>
<reference evidence="1 2" key="1">
    <citation type="journal article" date="2022" name="Int. J. Syst. Evol. Microbiol.">
        <title>Miniphocaeibacter halophilus sp. nov., an ammonium-tolerant acetate-producing bacterium isolated from a biogas system.</title>
        <authorList>
            <person name="Schnurer A."/>
            <person name="Singh A."/>
            <person name="Bi S."/>
            <person name="Qiao W."/>
            <person name="Westerholm M."/>
        </authorList>
    </citation>
    <scope>NUCLEOTIDE SEQUENCE [LARGE SCALE GENOMIC DNA]</scope>
    <source>
        <strain evidence="1 2">AMB_01</strain>
    </source>
</reference>